<keyword evidence="9" id="KW-1185">Reference proteome</keyword>
<evidence type="ECO:0000256" key="1">
    <source>
        <dbReference type="ARBA" id="ARBA00004651"/>
    </source>
</evidence>
<evidence type="ECO:0000256" key="6">
    <source>
        <dbReference type="SAM" id="SignalP"/>
    </source>
</evidence>
<dbReference type="EMBL" id="CP002085">
    <property type="protein sequence ID" value="ADK86343.1"/>
    <property type="molecule type" value="Genomic_DNA"/>
</dbReference>
<feature type="domain" description="Single Cache" evidence="7">
    <location>
        <begin position="41"/>
        <end position="119"/>
    </location>
</feature>
<dbReference type="eggNOG" id="COG4564">
    <property type="taxonomic scope" value="Bacteria"/>
</dbReference>
<dbReference type="KEGG" id="dbr:Deba_2990"/>
<dbReference type="HOGENOM" id="CLU_396772_0_0_7"/>
<dbReference type="GO" id="GO:0005886">
    <property type="term" value="C:plasma membrane"/>
    <property type="evidence" value="ECO:0007669"/>
    <property type="project" value="UniProtKB-SubCell"/>
</dbReference>
<evidence type="ECO:0000313" key="9">
    <source>
        <dbReference type="Proteomes" id="UP000009047"/>
    </source>
</evidence>
<dbReference type="InterPro" id="IPR054513">
    <property type="entry name" value="Dret_0059-like_sensor"/>
</dbReference>
<comment type="subcellular location">
    <subcellularLocation>
        <location evidence="1">Cell membrane</location>
        <topology evidence="1">Multi-pass membrane protein</topology>
    </subcellularLocation>
</comment>
<dbReference type="OrthoDB" id="9791237at2"/>
<dbReference type="Pfam" id="PF08269">
    <property type="entry name" value="dCache_2"/>
    <property type="match status" value="1"/>
</dbReference>
<dbReference type="InterPro" id="IPR004010">
    <property type="entry name" value="Double_Cache_2"/>
</dbReference>
<dbReference type="RefSeq" id="WP_013259780.1">
    <property type="nucleotide sequence ID" value="NC_014365.1"/>
</dbReference>
<dbReference type="Proteomes" id="UP000009047">
    <property type="component" value="Chromosome"/>
</dbReference>
<evidence type="ECO:0000256" key="3">
    <source>
        <dbReference type="ARBA" id="ARBA00022692"/>
    </source>
</evidence>
<evidence type="ECO:0000256" key="5">
    <source>
        <dbReference type="ARBA" id="ARBA00023136"/>
    </source>
</evidence>
<evidence type="ECO:0000259" key="7">
    <source>
        <dbReference type="SMART" id="SM01049"/>
    </source>
</evidence>
<dbReference type="Gene3D" id="3.30.450.20">
    <property type="entry name" value="PAS domain"/>
    <property type="match status" value="3"/>
</dbReference>
<evidence type="ECO:0000313" key="8">
    <source>
        <dbReference type="EMBL" id="ADK86343.1"/>
    </source>
</evidence>
<feature type="domain" description="Single Cache" evidence="7">
    <location>
        <begin position="180"/>
        <end position="255"/>
    </location>
</feature>
<dbReference type="InterPro" id="IPR033480">
    <property type="entry name" value="sCache_2"/>
</dbReference>
<keyword evidence="5" id="KW-0472">Membrane</keyword>
<keyword evidence="3" id="KW-0812">Transmembrane</keyword>
<dbReference type="SMART" id="SM01049">
    <property type="entry name" value="Cache_2"/>
    <property type="match status" value="2"/>
</dbReference>
<dbReference type="STRING" id="644282.Deba_2990"/>
<dbReference type="Pfam" id="PF22309">
    <property type="entry name" value="HK-GC-Chemotax_sensor"/>
    <property type="match status" value="1"/>
</dbReference>
<keyword evidence="6" id="KW-0732">Signal</keyword>
<keyword evidence="4" id="KW-1133">Transmembrane helix</keyword>
<evidence type="ECO:0000256" key="2">
    <source>
        <dbReference type="ARBA" id="ARBA00022475"/>
    </source>
</evidence>
<feature type="chain" id="PRO_5003150463" description="Single Cache domain-containing protein" evidence="6">
    <location>
        <begin position="19"/>
        <end position="694"/>
    </location>
</feature>
<protein>
    <recommendedName>
        <fullName evidence="7">Single Cache domain-containing protein</fullName>
    </recommendedName>
</protein>
<reference evidence="8 9" key="1">
    <citation type="journal article" date="2010" name="Stand. Genomic Sci.">
        <title>Complete genome sequence of Desulfarculus baarsii type strain (2st14).</title>
        <authorList>
            <person name="Sun H."/>
            <person name="Spring S."/>
            <person name="Lapidus A."/>
            <person name="Davenport K."/>
            <person name="Del Rio T.G."/>
            <person name="Tice H."/>
            <person name="Nolan M."/>
            <person name="Copeland A."/>
            <person name="Cheng J.F."/>
            <person name="Lucas S."/>
            <person name="Tapia R."/>
            <person name="Goodwin L."/>
            <person name="Pitluck S."/>
            <person name="Ivanova N."/>
            <person name="Pagani I."/>
            <person name="Mavromatis K."/>
            <person name="Ovchinnikova G."/>
            <person name="Pati A."/>
            <person name="Chen A."/>
            <person name="Palaniappan K."/>
            <person name="Hauser L."/>
            <person name="Chang Y.J."/>
            <person name="Jeffries C.D."/>
            <person name="Detter J.C."/>
            <person name="Han C."/>
            <person name="Rohde M."/>
            <person name="Brambilla E."/>
            <person name="Goker M."/>
            <person name="Woyke T."/>
            <person name="Bristow J."/>
            <person name="Eisen J.A."/>
            <person name="Markowitz V."/>
            <person name="Hugenholtz P."/>
            <person name="Kyrpides N.C."/>
            <person name="Klenk H.P."/>
            <person name="Land M."/>
        </authorList>
    </citation>
    <scope>NUCLEOTIDE SEQUENCE [LARGE SCALE GENOMIC DNA]</scope>
    <source>
        <strain evidence="9">ATCC 33931 / DSM 2075 / LMG 7858 / VKM B-1802 / 2st14</strain>
    </source>
</reference>
<dbReference type="AlphaFoldDB" id="E1QKY4"/>
<feature type="signal peptide" evidence="6">
    <location>
        <begin position="1"/>
        <end position="18"/>
    </location>
</feature>
<sequence>MNWLRVVLWLCLLMAVTAATMMWFDVTAEATPQPSRPVNDKSAYAGERARQIDAMVAKAAAAIEEQGQATFVAMNARQAPWYDAQSGLYVFVRDESGVLVVNGAFPEKIGQNTGLANKRSANSHQRLLDGPQTQLWYHYDWPDPQTGKIRWKSALLRLTRAPDGKRYVVGVGDFDLPMERRFVEELVEEAARLVAQKGRAAFELLADPEGPFRFGDIYVFIDEPSGVEIFNPAFPDIQGKNCVELKDGFGNYFVRAYIDKAMRQGGGWTRYNWPRPGQVKPSLKYAYTRQSTMDGKPVIVGMGIYLDQPLDQKKRAVQGRAEQLASLAARLGKYQQARISEMLRGYLIENPGVHGVAWISAPQADGAQPLVDIQLARVKGYGLTQESRVDFPFERLTWLREAARSGKPAWTQARYDQFDPQGDAQIISYVTPVLDAKGQVKAFIASDLLVRPDAPVRQAQLDQLAGAIQGKIDEVIDQLRQTAAAICPVGLGGPTAQALLDQLYQSRPYFFSTLTVDEDGVLRRVAPEAFAAAVGKMTGDPVSTRAVITSGKPVLTKPFATAEGFVACALGCPLPCKANGRDGQVSVTLNPTDLAAEAIPAQLARNCFILRADDGFFVYSDRREDIHRSVLSDPKFQRLYPELAKLGQDIVSQPQGRGSYAASDDDGNAVRRDCLWRTVNFANQRWRVVLFWAD</sequence>
<organism evidence="8 9">
    <name type="scientific">Desulfarculus baarsii (strain ATCC 33931 / DSM 2075 / LMG 7858 / VKM B-1802 / 2st14)</name>
    <dbReference type="NCBI Taxonomy" id="644282"/>
    <lineage>
        <taxon>Bacteria</taxon>
        <taxon>Pseudomonadati</taxon>
        <taxon>Thermodesulfobacteriota</taxon>
        <taxon>Desulfarculia</taxon>
        <taxon>Desulfarculales</taxon>
        <taxon>Desulfarculaceae</taxon>
        <taxon>Desulfarculus</taxon>
    </lineage>
</organism>
<gene>
    <name evidence="8" type="ordered locus">Deba_2990</name>
</gene>
<proteinExistence type="predicted"/>
<evidence type="ECO:0000256" key="4">
    <source>
        <dbReference type="ARBA" id="ARBA00022989"/>
    </source>
</evidence>
<keyword evidence="2" id="KW-1003">Cell membrane</keyword>
<name>E1QKY4_DESB2</name>
<accession>E1QKY4</accession>